<proteinExistence type="predicted"/>
<dbReference type="OrthoDB" id="9922at2"/>
<dbReference type="Proteomes" id="UP000216339">
    <property type="component" value="Unassembled WGS sequence"/>
</dbReference>
<evidence type="ECO:0000313" key="3">
    <source>
        <dbReference type="Proteomes" id="UP000216339"/>
    </source>
</evidence>
<evidence type="ECO:0008006" key="4">
    <source>
        <dbReference type="Google" id="ProtNLM"/>
    </source>
</evidence>
<keyword evidence="3" id="KW-1185">Reference proteome</keyword>
<comment type="caution">
    <text evidence="2">The sequence shown here is derived from an EMBL/GenBank/DDBJ whole genome shotgun (WGS) entry which is preliminary data.</text>
</comment>
<accession>A0A271IYU9</accession>
<dbReference type="EMBL" id="MQWD01000001">
    <property type="protein sequence ID" value="PAP75875.1"/>
    <property type="molecule type" value="Genomic_DNA"/>
</dbReference>
<organism evidence="2 3">
    <name type="scientific">Rubrivirga marina</name>
    <dbReference type="NCBI Taxonomy" id="1196024"/>
    <lineage>
        <taxon>Bacteria</taxon>
        <taxon>Pseudomonadati</taxon>
        <taxon>Rhodothermota</taxon>
        <taxon>Rhodothermia</taxon>
        <taxon>Rhodothermales</taxon>
        <taxon>Rubricoccaceae</taxon>
        <taxon>Rubrivirga</taxon>
    </lineage>
</organism>
<sequence>MLLRTTLALLALAALTLVPGAASAQDAAAPLTVQGLDHQAAVGARARAMGGVRASGLSTSAALFSNPAALHRLTEAEVRLGGGAVAQSLSQDQTWVPNRLYLELSLIFENDPTSPNPTRAFDDITPDWETDLSSARPTLGSAAVPLPFAPGGVAVTAGLGAAQVADLDHYFQNNNALDPNIGDIRPAPIPRVQDGDSLMVGWAQFSRQREGAVYGITPALALARGPFSLGLSATVLTGSSDDTERTRDRGEFTLRYQNRFSLAAPTGGETTTTGTSDYSGTRIAVAGGYETGALSVDAVWQPGYTLSRDWSHSDGTAGTDEVRFAPAFTVGAAVRPSDRVTLAADVDLRALGSAEVLYADSTEADQPWVSGSTVHLGAEYRALDWLALRGGYREQAQAFAPAGAALLDEPARADVFGAGLGLSFGPLALDVTYELSSLRYEDLWLSNGNDNSLTTHAVLFEAAYALPFAR</sequence>
<feature type="signal peptide" evidence="1">
    <location>
        <begin position="1"/>
        <end position="24"/>
    </location>
</feature>
<dbReference type="RefSeq" id="WP_095509518.1">
    <property type="nucleotide sequence ID" value="NZ_MQWD01000001.1"/>
</dbReference>
<evidence type="ECO:0000256" key="1">
    <source>
        <dbReference type="SAM" id="SignalP"/>
    </source>
</evidence>
<feature type="chain" id="PRO_5012018150" description="Aromatic hydrocarbon degradation protein" evidence="1">
    <location>
        <begin position="25"/>
        <end position="470"/>
    </location>
</feature>
<reference evidence="2 3" key="1">
    <citation type="submission" date="2016-11" db="EMBL/GenBank/DDBJ databases">
        <title>Study of marine rhodopsin-containing bacteria.</title>
        <authorList>
            <person name="Yoshizawa S."/>
            <person name="Kumagai Y."/>
            <person name="Kogure K."/>
        </authorList>
    </citation>
    <scope>NUCLEOTIDE SEQUENCE [LARGE SCALE GENOMIC DNA]</scope>
    <source>
        <strain evidence="2 3">SAORIC-28</strain>
    </source>
</reference>
<name>A0A271IYU9_9BACT</name>
<keyword evidence="1" id="KW-0732">Signal</keyword>
<evidence type="ECO:0000313" key="2">
    <source>
        <dbReference type="EMBL" id="PAP75875.1"/>
    </source>
</evidence>
<dbReference type="Gene3D" id="2.40.160.60">
    <property type="entry name" value="Outer membrane protein transport protein (OMPP1/FadL/TodX)"/>
    <property type="match status" value="1"/>
</dbReference>
<gene>
    <name evidence="2" type="ORF">BSZ37_05180</name>
</gene>
<protein>
    <recommendedName>
        <fullName evidence="4">Aromatic hydrocarbon degradation protein</fullName>
    </recommendedName>
</protein>
<dbReference type="AlphaFoldDB" id="A0A271IYU9"/>